<dbReference type="PROSITE" id="PS50043">
    <property type="entry name" value="HTH_LUXR_2"/>
    <property type="match status" value="1"/>
</dbReference>
<dbReference type="GO" id="GO:0004016">
    <property type="term" value="F:adenylate cyclase activity"/>
    <property type="evidence" value="ECO:0007669"/>
    <property type="project" value="TreeGrafter"/>
</dbReference>
<sequence>MTAAGDGRGALVELVGRRAEREVVGQLLAGARAGCSAALVVRGEAGIGKTALLGHVRGTAVSAGFRVEHAVGAESEAQFAFSGLHQLCAPLLDRVGALPEPQQAALGVAFGLRGGAVPDRFLVGLAVLHLLAEIAEEDPLLCLVDDAQWLDQASAQVLAFVARRVGAERLALLFAVRDPEGDEVSPFSGISELRLDRLGETDAWALLTATSRVPLDEVVRARIVAEARGNPLALLELPRSAQPAHLAGGFELPDGPDVPRRVEDSFQHRSGSLPAETQLLLLVAAAEPTGEAEVFWRAAERLGIGREAAAPAEIAGLLEIDIRVRFRHPLVRSAVYQAATPPDRRRAHGALAEATDPQVDPDRRAWHRARAVLGVDEEAAAALERSAGRAQARGGVAAAGAYLQHAAELTPEPATRARRALEAAYAKHEAGASAVALELLAIAAAGPLDALQHARLELLRAQIAFHLTRDSTVPGMLLDAAKMLAPLDPALSRETYLHALDAAVINGEGDAVQIARAALAAPPAETPARPVDLLLDGLAEALTGGYAAGAPGLRRALEAFRDAPLTKPEQDRRSDHWLWLAARNAVAVFDDGLLSTLASRNVQLARQAGGLATLPAALSFLSITSVLMGELARADELATEATTITLATGGVRLRHAHVILSAWRGDSAGTTALDATIAEDVAYPDEGTEILLARYAVAVLHNGLGDYPAAREAAARLCGSRELSLSSAGLPELVEACVRAGRPEEAAAAAEELSSRADAAGTPWALGLAARSRALIGTGPTAEDDYREAIEELTNSRMAAHLARTHLVYGEWLRREGRRQDARDQLRTAHDQLTRMGAAAFAARAARELRATGEHPRSRTAQPTDALTAQELHIARLVATGATSREVGAQLFLSPRTIEAHLRNIFRKLGITSRRQLRELRLP</sequence>
<dbReference type="Pfam" id="PF13191">
    <property type="entry name" value="AAA_16"/>
    <property type="match status" value="1"/>
</dbReference>
<organism evidence="4 5">
    <name type="scientific">Blastococcus xanthinilyticus</name>
    <dbReference type="NCBI Taxonomy" id="1564164"/>
    <lineage>
        <taxon>Bacteria</taxon>
        <taxon>Bacillati</taxon>
        <taxon>Actinomycetota</taxon>
        <taxon>Actinomycetes</taxon>
        <taxon>Geodermatophilales</taxon>
        <taxon>Geodermatophilaceae</taxon>
        <taxon>Blastococcus</taxon>
    </lineage>
</organism>
<evidence type="ECO:0000259" key="3">
    <source>
        <dbReference type="PROSITE" id="PS50043"/>
    </source>
</evidence>
<feature type="domain" description="HTH luxR-type" evidence="3">
    <location>
        <begin position="860"/>
        <end position="923"/>
    </location>
</feature>
<dbReference type="Pfam" id="PF00196">
    <property type="entry name" value="GerE"/>
    <property type="match status" value="1"/>
</dbReference>
<dbReference type="PANTHER" id="PTHR16305">
    <property type="entry name" value="TESTICULAR SOLUBLE ADENYLYL CYCLASE"/>
    <property type="match status" value="1"/>
</dbReference>
<dbReference type="EMBL" id="VNHW01000003">
    <property type="protein sequence ID" value="TYP89026.1"/>
    <property type="molecule type" value="Genomic_DNA"/>
</dbReference>
<comment type="caution">
    <text evidence="4">The sequence shown here is derived from an EMBL/GenBank/DDBJ whole genome shotgun (WGS) entry which is preliminary data.</text>
</comment>
<keyword evidence="1" id="KW-0547">Nucleotide-binding</keyword>
<evidence type="ECO:0000313" key="4">
    <source>
        <dbReference type="EMBL" id="TYP89026.1"/>
    </source>
</evidence>
<dbReference type="Proteomes" id="UP000322499">
    <property type="component" value="Unassembled WGS sequence"/>
</dbReference>
<dbReference type="SMART" id="SM00421">
    <property type="entry name" value="HTH_LUXR"/>
    <property type="match status" value="1"/>
</dbReference>
<reference evidence="4 5" key="1">
    <citation type="submission" date="2019-07" db="EMBL/GenBank/DDBJ databases">
        <title>Genomic Encyclopedia of Archaeal and Bacterial Type Strains, Phase II (KMG-II): from individual species to whole genera.</title>
        <authorList>
            <person name="Goeker M."/>
        </authorList>
    </citation>
    <scope>NUCLEOTIDE SEQUENCE [LARGE SCALE GENOMIC DNA]</scope>
    <source>
        <strain evidence="4 5">DSM 46842</strain>
    </source>
</reference>
<dbReference type="GO" id="GO:0005524">
    <property type="term" value="F:ATP binding"/>
    <property type="evidence" value="ECO:0007669"/>
    <property type="project" value="UniProtKB-KW"/>
</dbReference>
<dbReference type="GO" id="GO:0005737">
    <property type="term" value="C:cytoplasm"/>
    <property type="evidence" value="ECO:0007669"/>
    <property type="project" value="TreeGrafter"/>
</dbReference>
<proteinExistence type="predicted"/>
<dbReference type="PRINTS" id="PR00038">
    <property type="entry name" value="HTHLUXR"/>
</dbReference>
<dbReference type="Gene3D" id="1.10.10.10">
    <property type="entry name" value="Winged helix-like DNA-binding domain superfamily/Winged helix DNA-binding domain"/>
    <property type="match status" value="1"/>
</dbReference>
<accession>A0A5S5D1P0</accession>
<name>A0A5S5D1P0_9ACTN</name>
<keyword evidence="5" id="KW-1185">Reference proteome</keyword>
<evidence type="ECO:0000256" key="2">
    <source>
        <dbReference type="ARBA" id="ARBA00022840"/>
    </source>
</evidence>
<dbReference type="GO" id="GO:0006355">
    <property type="term" value="P:regulation of DNA-templated transcription"/>
    <property type="evidence" value="ECO:0007669"/>
    <property type="project" value="InterPro"/>
</dbReference>
<dbReference type="PANTHER" id="PTHR16305:SF35">
    <property type="entry name" value="TRANSCRIPTIONAL ACTIVATOR DOMAIN"/>
    <property type="match status" value="1"/>
</dbReference>
<keyword evidence="2" id="KW-0067">ATP-binding</keyword>
<dbReference type="InterPro" id="IPR016032">
    <property type="entry name" value="Sig_transdc_resp-reg_C-effctor"/>
</dbReference>
<evidence type="ECO:0000313" key="5">
    <source>
        <dbReference type="Proteomes" id="UP000322499"/>
    </source>
</evidence>
<dbReference type="AlphaFoldDB" id="A0A5S5D1P0"/>
<dbReference type="PROSITE" id="PS00622">
    <property type="entry name" value="HTH_LUXR_1"/>
    <property type="match status" value="1"/>
</dbReference>
<protein>
    <submittedName>
        <fullName evidence="4">Regulatory LuxR family protein</fullName>
    </submittedName>
</protein>
<dbReference type="InterPro" id="IPR027417">
    <property type="entry name" value="P-loop_NTPase"/>
</dbReference>
<dbReference type="GO" id="GO:0003677">
    <property type="term" value="F:DNA binding"/>
    <property type="evidence" value="ECO:0007669"/>
    <property type="project" value="InterPro"/>
</dbReference>
<dbReference type="InterPro" id="IPR041664">
    <property type="entry name" value="AAA_16"/>
</dbReference>
<dbReference type="CDD" id="cd06170">
    <property type="entry name" value="LuxR_C_like"/>
    <property type="match status" value="1"/>
</dbReference>
<dbReference type="SUPFAM" id="SSF46894">
    <property type="entry name" value="C-terminal effector domain of the bipartite response regulators"/>
    <property type="match status" value="1"/>
</dbReference>
<dbReference type="InterPro" id="IPR000792">
    <property type="entry name" value="Tscrpt_reg_LuxR_C"/>
</dbReference>
<gene>
    <name evidence="4" type="ORF">BD833_103182</name>
</gene>
<evidence type="ECO:0000256" key="1">
    <source>
        <dbReference type="ARBA" id="ARBA00022741"/>
    </source>
</evidence>
<dbReference type="InterPro" id="IPR036388">
    <property type="entry name" value="WH-like_DNA-bd_sf"/>
</dbReference>
<dbReference type="SUPFAM" id="SSF52540">
    <property type="entry name" value="P-loop containing nucleoside triphosphate hydrolases"/>
    <property type="match status" value="1"/>
</dbReference>